<dbReference type="Proteomes" id="UP001515480">
    <property type="component" value="Unassembled WGS sequence"/>
</dbReference>
<evidence type="ECO:0000313" key="3">
    <source>
        <dbReference type="Proteomes" id="UP001515480"/>
    </source>
</evidence>
<evidence type="ECO:0000256" key="1">
    <source>
        <dbReference type="SAM" id="MobiDB-lite"/>
    </source>
</evidence>
<feature type="compositionally biased region" description="Low complexity" evidence="1">
    <location>
        <begin position="35"/>
        <end position="48"/>
    </location>
</feature>
<evidence type="ECO:0000313" key="2">
    <source>
        <dbReference type="EMBL" id="KAL1507183.1"/>
    </source>
</evidence>
<keyword evidence="3" id="KW-1185">Reference proteome</keyword>
<dbReference type="EMBL" id="JBGBPQ010000018">
    <property type="protein sequence ID" value="KAL1507183.1"/>
    <property type="molecule type" value="Genomic_DNA"/>
</dbReference>
<organism evidence="2 3">
    <name type="scientific">Prymnesium parvum</name>
    <name type="common">Toxic golden alga</name>
    <dbReference type="NCBI Taxonomy" id="97485"/>
    <lineage>
        <taxon>Eukaryota</taxon>
        <taxon>Haptista</taxon>
        <taxon>Haptophyta</taxon>
        <taxon>Prymnesiophyceae</taxon>
        <taxon>Prymnesiales</taxon>
        <taxon>Prymnesiaceae</taxon>
        <taxon>Prymnesium</taxon>
    </lineage>
</organism>
<sequence>MEAVATRLTEPLAERLKAVESARSSAGPKTDYGRRAAPNAAGTGAASGKYVHSERKADSKPVPTKAEGKKPARPIATPAGGDMDEGATGSAAKRAAESLEASMRNDGDGLLDTRVKAVSALQADYRTASYENDIATIGFDDADLERFHTKELQGLFEMEKLVVAKEGATGGRVSSEETHLRATGVCCMKHGEKQYPVGVFLQDMLCLDKLCSQPIYHSHIIAPQALEEALADIKGTRTTRGKSADNSKSELSGYKTFKHGAYATYHDTEDGVNRTYEEVVLGVMCFQFRDALRLGHIVNQKLLGRPAAEAIGIGASLVTWG</sequence>
<feature type="region of interest" description="Disordered" evidence="1">
    <location>
        <begin position="19"/>
        <end position="97"/>
    </location>
</feature>
<protein>
    <submittedName>
        <fullName evidence="2">Uncharacterized protein</fullName>
    </submittedName>
</protein>
<comment type="caution">
    <text evidence="2">The sequence shown here is derived from an EMBL/GenBank/DDBJ whole genome shotgun (WGS) entry which is preliminary data.</text>
</comment>
<proteinExistence type="predicted"/>
<gene>
    <name evidence="2" type="ORF">AB1Y20_008034</name>
</gene>
<reference evidence="2 3" key="1">
    <citation type="journal article" date="2024" name="Science">
        <title>Giant polyketide synthase enzymes in the biosynthesis of giant marine polyether toxins.</title>
        <authorList>
            <person name="Fallon T.R."/>
            <person name="Shende V.V."/>
            <person name="Wierzbicki I.H."/>
            <person name="Pendleton A.L."/>
            <person name="Watervoot N.F."/>
            <person name="Auber R.P."/>
            <person name="Gonzalez D.J."/>
            <person name="Wisecaver J.H."/>
            <person name="Moore B.S."/>
        </authorList>
    </citation>
    <scope>NUCLEOTIDE SEQUENCE [LARGE SCALE GENOMIC DNA]</scope>
    <source>
        <strain evidence="2 3">12B1</strain>
    </source>
</reference>
<accession>A0AB34IVZ4</accession>
<name>A0AB34IVZ4_PRYPA</name>
<dbReference type="AlphaFoldDB" id="A0AB34IVZ4"/>